<keyword evidence="11 14" id="KW-1133">Transmembrane helix</keyword>
<dbReference type="FunFam" id="1.10.287.130:FF:000008">
    <property type="entry name" value="Two-component sensor histidine kinase"/>
    <property type="match status" value="1"/>
</dbReference>
<evidence type="ECO:0000256" key="5">
    <source>
        <dbReference type="ARBA" id="ARBA00022553"/>
    </source>
</evidence>
<dbReference type="InterPro" id="IPR036097">
    <property type="entry name" value="HisK_dim/P_sf"/>
</dbReference>
<evidence type="ECO:0000313" key="18">
    <source>
        <dbReference type="Proteomes" id="UP000183410"/>
    </source>
</evidence>
<evidence type="ECO:0000256" key="11">
    <source>
        <dbReference type="ARBA" id="ARBA00022989"/>
    </source>
</evidence>
<protein>
    <recommendedName>
        <fullName evidence="3">histidine kinase</fullName>
        <ecNumber evidence="3">2.7.13.3</ecNumber>
    </recommendedName>
</protein>
<dbReference type="InterPro" id="IPR003661">
    <property type="entry name" value="HisK_dim/P_dom"/>
</dbReference>
<keyword evidence="13 14" id="KW-0472">Membrane</keyword>
<evidence type="ECO:0000256" key="2">
    <source>
        <dbReference type="ARBA" id="ARBA00004651"/>
    </source>
</evidence>
<dbReference type="GO" id="GO:0005524">
    <property type="term" value="F:ATP binding"/>
    <property type="evidence" value="ECO:0007669"/>
    <property type="project" value="UniProtKB-KW"/>
</dbReference>
<dbReference type="PANTHER" id="PTHR45528">
    <property type="entry name" value="SENSOR HISTIDINE KINASE CPXA"/>
    <property type="match status" value="1"/>
</dbReference>
<dbReference type="InterPro" id="IPR003660">
    <property type="entry name" value="HAMP_dom"/>
</dbReference>
<evidence type="ECO:0000256" key="13">
    <source>
        <dbReference type="ARBA" id="ARBA00023136"/>
    </source>
</evidence>
<keyword evidence="10" id="KW-0067">ATP-binding</keyword>
<keyword evidence="5" id="KW-0597">Phosphoprotein</keyword>
<dbReference type="Gene3D" id="3.30.565.10">
    <property type="entry name" value="Histidine kinase-like ATPase, C-terminal domain"/>
    <property type="match status" value="1"/>
</dbReference>
<organism evidence="17 18">
    <name type="scientific">Paenibacillus algorifonticola</name>
    <dbReference type="NCBI Taxonomy" id="684063"/>
    <lineage>
        <taxon>Bacteria</taxon>
        <taxon>Bacillati</taxon>
        <taxon>Bacillota</taxon>
        <taxon>Bacilli</taxon>
        <taxon>Bacillales</taxon>
        <taxon>Paenibacillaceae</taxon>
        <taxon>Paenibacillus</taxon>
    </lineage>
</organism>
<dbReference type="Gene3D" id="1.10.287.130">
    <property type="match status" value="1"/>
</dbReference>
<keyword evidence="12" id="KW-0902">Two-component regulatory system</keyword>
<dbReference type="PANTHER" id="PTHR45528:SF8">
    <property type="entry name" value="HISTIDINE KINASE"/>
    <property type="match status" value="1"/>
</dbReference>
<feature type="domain" description="Histidine kinase" evidence="15">
    <location>
        <begin position="120"/>
        <end position="341"/>
    </location>
</feature>
<dbReference type="GO" id="GO:0005886">
    <property type="term" value="C:plasma membrane"/>
    <property type="evidence" value="ECO:0007669"/>
    <property type="project" value="UniProtKB-SubCell"/>
</dbReference>
<comment type="subcellular location">
    <subcellularLocation>
        <location evidence="2">Cell membrane</location>
        <topology evidence="2">Multi-pass membrane protein</topology>
    </subcellularLocation>
</comment>
<evidence type="ECO:0000256" key="7">
    <source>
        <dbReference type="ARBA" id="ARBA00022692"/>
    </source>
</evidence>
<dbReference type="RefSeq" id="WP_046230628.1">
    <property type="nucleotide sequence ID" value="NZ_FONN01000001.1"/>
</dbReference>
<dbReference type="InterPro" id="IPR003594">
    <property type="entry name" value="HATPase_dom"/>
</dbReference>
<dbReference type="AlphaFoldDB" id="A0A1I1Y532"/>
<dbReference type="EC" id="2.7.13.3" evidence="3"/>
<accession>A0A1I1Y532</accession>
<keyword evidence="4" id="KW-1003">Cell membrane</keyword>
<dbReference type="SUPFAM" id="SSF55874">
    <property type="entry name" value="ATPase domain of HSP90 chaperone/DNA topoisomerase II/histidine kinase"/>
    <property type="match status" value="1"/>
</dbReference>
<reference evidence="18" key="1">
    <citation type="submission" date="2016-10" db="EMBL/GenBank/DDBJ databases">
        <authorList>
            <person name="Varghese N."/>
            <person name="Submissions S."/>
        </authorList>
    </citation>
    <scope>NUCLEOTIDE SEQUENCE [LARGE SCALE GENOMIC DNA]</scope>
    <source>
        <strain evidence="18">CGMCC 1.10223</strain>
    </source>
</reference>
<dbReference type="SMART" id="SM00387">
    <property type="entry name" value="HATPase_c"/>
    <property type="match status" value="1"/>
</dbReference>
<dbReference type="InterPro" id="IPR050398">
    <property type="entry name" value="HssS/ArlS-like"/>
</dbReference>
<dbReference type="FunFam" id="3.30.565.10:FF:000006">
    <property type="entry name" value="Sensor histidine kinase WalK"/>
    <property type="match status" value="1"/>
</dbReference>
<proteinExistence type="predicted"/>
<evidence type="ECO:0000259" key="15">
    <source>
        <dbReference type="PROSITE" id="PS50109"/>
    </source>
</evidence>
<sequence length="341" mass="38584">MNHNRSFFVLIIQSIVIAGLLILEFNDDASGGLRWTLFAALCFTSAFLFFTRFRTRTRLKQMTAELRRATNGNLKTRLFAKDDDVWNEVIFSINELLEQLENIQIETIKSQAARRSLLSNISHDIRTPLTSIIGYVNALKDDIAISEEEKQEYIEIISKKSNGLKELIDEIFMIAKLDADEMPHKPVSLDLAEMIRESLIAFLPELNKNEIDLHVSIPDEKCLIHADHLSVMRIIGNIIKNAIYYGGEGKVIGVELTQTAQEHQLLIWDRGPGISKVDIANVFERMYRADQARTLIKGGSGLGLAIAKALIEKNGGAIWVESEPWQKTVFGTSFKKLLKNR</sequence>
<evidence type="ECO:0000256" key="6">
    <source>
        <dbReference type="ARBA" id="ARBA00022679"/>
    </source>
</evidence>
<keyword evidence="6" id="KW-0808">Transferase</keyword>
<evidence type="ECO:0000313" key="17">
    <source>
        <dbReference type="EMBL" id="SFE14785.1"/>
    </source>
</evidence>
<dbReference type="Pfam" id="PF02518">
    <property type="entry name" value="HATPase_c"/>
    <property type="match status" value="1"/>
</dbReference>
<gene>
    <name evidence="17" type="ORF">SAMN04487969_101313</name>
</gene>
<dbReference type="Proteomes" id="UP000183410">
    <property type="component" value="Unassembled WGS sequence"/>
</dbReference>
<evidence type="ECO:0000256" key="14">
    <source>
        <dbReference type="SAM" id="Phobius"/>
    </source>
</evidence>
<feature type="transmembrane region" description="Helical" evidence="14">
    <location>
        <begin position="7"/>
        <end position="23"/>
    </location>
</feature>
<dbReference type="InterPro" id="IPR005467">
    <property type="entry name" value="His_kinase_dom"/>
</dbReference>
<dbReference type="PROSITE" id="PS50885">
    <property type="entry name" value="HAMP"/>
    <property type="match status" value="1"/>
</dbReference>
<dbReference type="EMBL" id="FONN01000001">
    <property type="protein sequence ID" value="SFE14785.1"/>
    <property type="molecule type" value="Genomic_DNA"/>
</dbReference>
<keyword evidence="9 17" id="KW-0418">Kinase</keyword>
<dbReference type="Pfam" id="PF00512">
    <property type="entry name" value="HisKA"/>
    <property type="match status" value="1"/>
</dbReference>
<evidence type="ECO:0000256" key="10">
    <source>
        <dbReference type="ARBA" id="ARBA00022840"/>
    </source>
</evidence>
<dbReference type="SUPFAM" id="SSF47384">
    <property type="entry name" value="Homodimeric domain of signal transducing histidine kinase"/>
    <property type="match status" value="1"/>
</dbReference>
<dbReference type="SMART" id="SM00388">
    <property type="entry name" value="HisKA"/>
    <property type="match status" value="1"/>
</dbReference>
<evidence type="ECO:0000259" key="16">
    <source>
        <dbReference type="PROSITE" id="PS50885"/>
    </source>
</evidence>
<dbReference type="InterPro" id="IPR004358">
    <property type="entry name" value="Sig_transdc_His_kin-like_C"/>
</dbReference>
<evidence type="ECO:0000256" key="4">
    <source>
        <dbReference type="ARBA" id="ARBA00022475"/>
    </source>
</evidence>
<feature type="transmembrane region" description="Helical" evidence="14">
    <location>
        <begin position="35"/>
        <end position="53"/>
    </location>
</feature>
<dbReference type="PRINTS" id="PR00344">
    <property type="entry name" value="BCTRLSENSOR"/>
</dbReference>
<evidence type="ECO:0000256" key="3">
    <source>
        <dbReference type="ARBA" id="ARBA00012438"/>
    </source>
</evidence>
<evidence type="ECO:0000256" key="8">
    <source>
        <dbReference type="ARBA" id="ARBA00022741"/>
    </source>
</evidence>
<dbReference type="OrthoDB" id="9792991at2"/>
<evidence type="ECO:0000256" key="1">
    <source>
        <dbReference type="ARBA" id="ARBA00000085"/>
    </source>
</evidence>
<dbReference type="PROSITE" id="PS50109">
    <property type="entry name" value="HIS_KIN"/>
    <property type="match status" value="1"/>
</dbReference>
<evidence type="ECO:0000256" key="9">
    <source>
        <dbReference type="ARBA" id="ARBA00022777"/>
    </source>
</evidence>
<feature type="domain" description="HAMP" evidence="16">
    <location>
        <begin position="53"/>
        <end position="105"/>
    </location>
</feature>
<name>A0A1I1Y532_9BACL</name>
<dbReference type="InterPro" id="IPR036890">
    <property type="entry name" value="HATPase_C_sf"/>
</dbReference>
<comment type="catalytic activity">
    <reaction evidence="1">
        <text>ATP + protein L-histidine = ADP + protein N-phospho-L-histidine.</text>
        <dbReference type="EC" id="2.7.13.3"/>
    </reaction>
</comment>
<keyword evidence="18" id="KW-1185">Reference proteome</keyword>
<evidence type="ECO:0000256" key="12">
    <source>
        <dbReference type="ARBA" id="ARBA00023012"/>
    </source>
</evidence>
<dbReference type="GO" id="GO:0000155">
    <property type="term" value="F:phosphorelay sensor kinase activity"/>
    <property type="evidence" value="ECO:0007669"/>
    <property type="project" value="InterPro"/>
</dbReference>
<dbReference type="CDD" id="cd00082">
    <property type="entry name" value="HisKA"/>
    <property type="match status" value="1"/>
</dbReference>
<keyword evidence="7 14" id="KW-0812">Transmembrane</keyword>
<keyword evidence="8" id="KW-0547">Nucleotide-binding</keyword>